<proteinExistence type="predicted"/>
<protein>
    <recommendedName>
        <fullName evidence="2">Reverse transcriptase domain-containing protein</fullName>
    </recommendedName>
</protein>
<comment type="caution">
    <text evidence="1">The sequence shown here is derived from an EMBL/GenBank/DDBJ whole genome shotgun (WGS) entry which is preliminary data.</text>
</comment>
<dbReference type="AlphaFoldDB" id="A0A6L2LI83"/>
<sequence>MFIDDILIYLKSKEDHDVYLRLVLELLKKDRPSKIEVVKNWKAPKTPSEIQSFLRLAGYYQRFIDNLGNAPILSLPNGAEDIVVYCDVSNQGLGYVLMQTGKIRYHPWKANVVADALSRKERVKPKMRRSRKRTRSRNVAWLRSTNGKEGRWRLKLEKVDWLDQSWYKIQLIKWYGLRKGSRRLEIVKRAMPIIDESC</sequence>
<evidence type="ECO:0008006" key="2">
    <source>
        <dbReference type="Google" id="ProtNLM"/>
    </source>
</evidence>
<dbReference type="EMBL" id="BKCJ010004404">
    <property type="protein sequence ID" value="GEU60850.1"/>
    <property type="molecule type" value="Genomic_DNA"/>
</dbReference>
<dbReference type="PANTHER" id="PTHR34072:SF52">
    <property type="entry name" value="RIBONUCLEASE H"/>
    <property type="match status" value="1"/>
</dbReference>
<dbReference type="SUPFAM" id="SSF56672">
    <property type="entry name" value="DNA/RNA polymerases"/>
    <property type="match status" value="1"/>
</dbReference>
<dbReference type="InterPro" id="IPR043502">
    <property type="entry name" value="DNA/RNA_pol_sf"/>
</dbReference>
<accession>A0A6L2LI83</accession>
<gene>
    <name evidence="1" type="ORF">Tci_032828</name>
</gene>
<evidence type="ECO:0000313" key="1">
    <source>
        <dbReference type="EMBL" id="GEU60850.1"/>
    </source>
</evidence>
<reference evidence="1" key="1">
    <citation type="journal article" date="2019" name="Sci. Rep.">
        <title>Draft genome of Tanacetum cinerariifolium, the natural source of mosquito coil.</title>
        <authorList>
            <person name="Yamashiro T."/>
            <person name="Shiraishi A."/>
            <person name="Satake H."/>
            <person name="Nakayama K."/>
        </authorList>
    </citation>
    <scope>NUCLEOTIDE SEQUENCE</scope>
</reference>
<dbReference type="Gene3D" id="3.30.70.270">
    <property type="match status" value="1"/>
</dbReference>
<dbReference type="PANTHER" id="PTHR34072">
    <property type="entry name" value="ENZYMATIC POLYPROTEIN-RELATED"/>
    <property type="match status" value="1"/>
</dbReference>
<name>A0A6L2LI83_TANCI</name>
<organism evidence="1">
    <name type="scientific">Tanacetum cinerariifolium</name>
    <name type="common">Dalmatian daisy</name>
    <name type="synonym">Chrysanthemum cinerariifolium</name>
    <dbReference type="NCBI Taxonomy" id="118510"/>
    <lineage>
        <taxon>Eukaryota</taxon>
        <taxon>Viridiplantae</taxon>
        <taxon>Streptophyta</taxon>
        <taxon>Embryophyta</taxon>
        <taxon>Tracheophyta</taxon>
        <taxon>Spermatophyta</taxon>
        <taxon>Magnoliopsida</taxon>
        <taxon>eudicotyledons</taxon>
        <taxon>Gunneridae</taxon>
        <taxon>Pentapetalae</taxon>
        <taxon>asterids</taxon>
        <taxon>campanulids</taxon>
        <taxon>Asterales</taxon>
        <taxon>Asteraceae</taxon>
        <taxon>Asteroideae</taxon>
        <taxon>Anthemideae</taxon>
        <taxon>Anthemidinae</taxon>
        <taxon>Tanacetum</taxon>
    </lineage>
</organism>
<dbReference type="InterPro" id="IPR043128">
    <property type="entry name" value="Rev_trsase/Diguanyl_cyclase"/>
</dbReference>